<protein>
    <recommendedName>
        <fullName evidence="8">Gustatory receptor</fullName>
    </recommendedName>
</protein>
<dbReference type="Proteomes" id="UP001105220">
    <property type="component" value="Unplaced"/>
</dbReference>
<evidence type="ECO:0000256" key="4">
    <source>
        <dbReference type="ARBA" id="ARBA00022989"/>
    </source>
</evidence>
<sequence>MDVFDNIRGLIRCLRLLGLFSIHQYRHTGNTFECSRNAALKFVIFLTITLACSGYSMYRNILDYPAMAAMNNTSIEPFFYIAHTITVCVVLCVLPVQTVGRRHQLAYLMNILIKNEEDLVKLTSGGRSTNYRLVTLLATVCLWNGLLFHVFFHFYYIDEFRHFGDRFVSMYIVSCFFMYIDLAMELLLGLCGCLLLVAQLQLGRLAQAAREFDYGVDSPERFFFRYGVIHNRTAFAIRDHLSHYFGPMLAVFCTYVSLEVAICLLAIVNSMTNPMGQSKFYIVVVVLWPLTDVKKLFAVILLSERTKQVVEETALCTRHFDDYRLQNTRAAKQIQKFLLKNLHQKKKFSACGFFDIDNTVIYMVFSSIVTYLVILIQFKQLETDLTQAGDGYNVTSNVSTVQP</sequence>
<name>A0A6E8VYV2_ANOCL</name>
<dbReference type="PANTHER" id="PTHR21143:SF134">
    <property type="entry name" value="GUSTATORY RECEPTOR"/>
    <property type="match status" value="1"/>
</dbReference>
<feature type="transmembrane region" description="Helical" evidence="8">
    <location>
        <begin position="38"/>
        <end position="58"/>
    </location>
</feature>
<comment type="subcellular location">
    <subcellularLocation>
        <location evidence="1 8">Cell membrane</location>
        <topology evidence="1 8">Multi-pass membrane protein</topology>
    </subcellularLocation>
</comment>
<keyword evidence="2 8" id="KW-1003">Cell membrane</keyword>
<dbReference type="Pfam" id="PF08395">
    <property type="entry name" value="7tm_7"/>
    <property type="match status" value="1"/>
</dbReference>
<dbReference type="PANTHER" id="PTHR21143">
    <property type="entry name" value="INVERTEBRATE GUSTATORY RECEPTOR"/>
    <property type="match status" value="1"/>
</dbReference>
<feature type="transmembrane region" description="Helical" evidence="8">
    <location>
        <begin position="168"/>
        <end position="197"/>
    </location>
</feature>
<dbReference type="GO" id="GO:0005886">
    <property type="term" value="C:plasma membrane"/>
    <property type="evidence" value="ECO:0007669"/>
    <property type="project" value="UniProtKB-SubCell"/>
</dbReference>
<evidence type="ECO:0000313" key="10">
    <source>
        <dbReference type="Proteomes" id="UP001105220"/>
    </source>
</evidence>
<evidence type="ECO:0000313" key="9">
    <source>
        <dbReference type="EnsemblMetazoa" id="ACON009805-PK"/>
    </source>
</evidence>
<evidence type="ECO:0000256" key="2">
    <source>
        <dbReference type="ARBA" id="ARBA00022475"/>
    </source>
</evidence>
<reference key="1">
    <citation type="journal article" date="2019" name="Genes (Basel)">
        <title>A High-Quality De novo Genome Assembly from a Single Mosquito Using PacBio Sequencing.</title>
        <authorList>
            <person name="Kingan S.B."/>
            <person name="Heaton H."/>
            <person name="Cudini J."/>
            <person name="Lambert C.C."/>
            <person name="Baybayan P."/>
            <person name="Galvin B.D."/>
            <person name="Durbin R."/>
            <person name="Korlach J."/>
            <person name="Lawniczak M.K.N."/>
        </authorList>
    </citation>
    <scope>NUCLEOTIDE SEQUENCE [LARGE SCALE GENOMIC DNA]</scope>
    <source>
        <strain>Mali-NIH</strain>
    </source>
</reference>
<dbReference type="AlphaFoldDB" id="A0A6E8VYV2"/>
<organism evidence="9 10">
    <name type="scientific">Anopheles coluzzii</name>
    <name type="common">African malaria mosquito</name>
    <dbReference type="NCBI Taxonomy" id="1518534"/>
    <lineage>
        <taxon>Eukaryota</taxon>
        <taxon>Metazoa</taxon>
        <taxon>Ecdysozoa</taxon>
        <taxon>Arthropoda</taxon>
        <taxon>Hexapoda</taxon>
        <taxon>Insecta</taxon>
        <taxon>Pterygota</taxon>
        <taxon>Neoptera</taxon>
        <taxon>Endopterygota</taxon>
        <taxon>Diptera</taxon>
        <taxon>Nematocera</taxon>
        <taxon>Culicoidea</taxon>
        <taxon>Culicidae</taxon>
        <taxon>Anophelinae</taxon>
        <taxon>Anopheles</taxon>
    </lineage>
</organism>
<dbReference type="InterPro" id="IPR013604">
    <property type="entry name" value="7TM_chemorcpt"/>
</dbReference>
<keyword evidence="4 8" id="KW-1133">Transmembrane helix</keyword>
<dbReference type="GO" id="GO:0050909">
    <property type="term" value="P:sensory perception of taste"/>
    <property type="evidence" value="ECO:0007669"/>
    <property type="project" value="InterPro"/>
</dbReference>
<dbReference type="GO" id="GO:0007635">
    <property type="term" value="P:chemosensory behavior"/>
    <property type="evidence" value="ECO:0007669"/>
    <property type="project" value="TreeGrafter"/>
</dbReference>
<reference evidence="9" key="2">
    <citation type="submission" date="2020-05" db="UniProtKB">
        <authorList>
            <consortium name="EnsemblMetazoa"/>
        </authorList>
    </citation>
    <scope>IDENTIFICATION</scope>
    <source>
        <strain evidence="9">Ngousso</strain>
    </source>
</reference>
<evidence type="ECO:0000256" key="3">
    <source>
        <dbReference type="ARBA" id="ARBA00022692"/>
    </source>
</evidence>
<evidence type="ECO:0000256" key="1">
    <source>
        <dbReference type="ARBA" id="ARBA00004651"/>
    </source>
</evidence>
<keyword evidence="6 8" id="KW-0675">Receptor</keyword>
<feature type="transmembrane region" description="Helical" evidence="8">
    <location>
        <begin position="360"/>
        <end position="378"/>
    </location>
</feature>
<dbReference type="GO" id="GO:0008049">
    <property type="term" value="P:male courtship behavior"/>
    <property type="evidence" value="ECO:0007669"/>
    <property type="project" value="TreeGrafter"/>
</dbReference>
<feature type="transmembrane region" description="Helical" evidence="8">
    <location>
        <begin position="78"/>
        <end position="96"/>
    </location>
</feature>
<dbReference type="GO" id="GO:0043025">
    <property type="term" value="C:neuronal cell body"/>
    <property type="evidence" value="ECO:0007669"/>
    <property type="project" value="TreeGrafter"/>
</dbReference>
<keyword evidence="5 8" id="KW-0472">Membrane</keyword>
<evidence type="ECO:0000256" key="7">
    <source>
        <dbReference type="ARBA" id="ARBA00023224"/>
    </source>
</evidence>
<comment type="similarity">
    <text evidence="8">Belongs to the insect chemoreceptor superfamily. Gustatory receptor (GR) family.</text>
</comment>
<proteinExistence type="inferred from homology"/>
<dbReference type="VEuPathDB" id="VectorBase:ACON009805"/>
<keyword evidence="7 8" id="KW-0807">Transducer</keyword>
<keyword evidence="3 8" id="KW-0812">Transmembrane</keyword>
<accession>A0A6E8VYV2</accession>
<dbReference type="EnsemblMetazoa" id="ACON009805-RK">
    <property type="protein sequence ID" value="ACON009805-PK"/>
    <property type="gene ID" value="ACON009805"/>
</dbReference>
<dbReference type="GO" id="GO:0030425">
    <property type="term" value="C:dendrite"/>
    <property type="evidence" value="ECO:0007669"/>
    <property type="project" value="TreeGrafter"/>
</dbReference>
<evidence type="ECO:0000256" key="8">
    <source>
        <dbReference type="RuleBase" id="RU363108"/>
    </source>
</evidence>
<dbReference type="GO" id="GO:0007165">
    <property type="term" value="P:signal transduction"/>
    <property type="evidence" value="ECO:0007669"/>
    <property type="project" value="UniProtKB-KW"/>
</dbReference>
<evidence type="ECO:0000256" key="6">
    <source>
        <dbReference type="ARBA" id="ARBA00023170"/>
    </source>
</evidence>
<feature type="transmembrane region" description="Helical" evidence="8">
    <location>
        <begin position="133"/>
        <end position="156"/>
    </location>
</feature>
<keyword evidence="10" id="KW-1185">Reference proteome</keyword>
<feature type="transmembrane region" description="Helical" evidence="8">
    <location>
        <begin position="280"/>
        <end position="302"/>
    </location>
</feature>
<feature type="transmembrane region" description="Helical" evidence="8">
    <location>
        <begin position="248"/>
        <end position="268"/>
    </location>
</feature>
<evidence type="ECO:0000256" key="5">
    <source>
        <dbReference type="ARBA" id="ARBA00023136"/>
    </source>
</evidence>
<dbReference type="GO" id="GO:0030424">
    <property type="term" value="C:axon"/>
    <property type="evidence" value="ECO:0007669"/>
    <property type="project" value="TreeGrafter"/>
</dbReference>
<comment type="function">
    <text evidence="8">Gustatory receptor which mediates acceptance or avoidance behavior, depending on its substrates.</text>
</comment>